<organism evidence="2 3">
    <name type="scientific">Diatraea saccharalis</name>
    <name type="common">sugarcane borer</name>
    <dbReference type="NCBI Taxonomy" id="40085"/>
    <lineage>
        <taxon>Eukaryota</taxon>
        <taxon>Metazoa</taxon>
        <taxon>Ecdysozoa</taxon>
        <taxon>Arthropoda</taxon>
        <taxon>Hexapoda</taxon>
        <taxon>Insecta</taxon>
        <taxon>Pterygota</taxon>
        <taxon>Neoptera</taxon>
        <taxon>Endopterygota</taxon>
        <taxon>Lepidoptera</taxon>
        <taxon>Glossata</taxon>
        <taxon>Ditrysia</taxon>
        <taxon>Pyraloidea</taxon>
        <taxon>Crambidae</taxon>
        <taxon>Crambinae</taxon>
        <taxon>Diatraea</taxon>
    </lineage>
</organism>
<dbReference type="EMBL" id="OU893336">
    <property type="protein sequence ID" value="CAH0760530.1"/>
    <property type="molecule type" value="Genomic_DNA"/>
</dbReference>
<sequence>MANSVKFLEAKNYCKFEDVAYYLRSCIKNMDVRRLPRNVTVDDIIRGECDIPEQLIDFMQNLIQGPNVSDDNSEKLKVKITSICSDIIYTVTRGTCKPAKSLTLGLAVKSLTNSRQVITILNRYGHTIGYNLAEELETEMTYTSIHDNKIIPKGITAANGHSTHVACDNFDRFVDITSGKETMHDTVGIIYQFPSDETDNLDDGEATTSSAPTVNDNENGEGPSRKRRRFNEISREIRPYYSKPKTSMQLITADLFTNTVDLCKGAREIATDKDLLWIMSLSRIDSVPMWLGYNCMMSIDHSEKQKIEYLPPINSSPTSYAIVNETLNMAKEIAEKCQQAEIIVTYDLAIAKMTMQIQEQEKPQYNNIFVNLGAFHTEMAFFKAIGKYIDCSGLVEILVQAEVLAGGSMNSFLDSKHFNRCKRLHPLTAAALQILHFQQYLSTTNIAVEAMDELLQTQIQNESNQAAYDVNERIELPDLLSRILNGYKEFCHQTLIGEKGKTAQYYYQYCELLNLYRRFSRSIRTSNFELYVDSIFNMSDLFFALNQPNYARWSLSYLSNLINLYTNNSSLVAEFRRGAFGIRRTTANFARSPVDLTLEQTINADASNQMADNLAADSISARQRWALSHSMRTKILTTIKQNIGLTKKDDTSHSLQKSKVKKDKKNLNSIVEAIKCTMNPFDDTIDKDILFNISTGKAASTEVTDFLLNVKTAGYQQKLNFILECSSTPARFDKPIKRNKIFNFASQCMTKVLSSKDKNKKILLKMERDIFDRLLAISLNKKINLEYCLTFPLAPMPPALFSCTGEMLKTSKSTLAKILKSETKMVEPTYINVEIIDGFYYLHLIGSSMPQTFDKIAETILFKICSTNATEVHLIFDRYLSPSIKDSERESRKEFDIPYKISGPQQTRPNFLQSLKNSRFKEALVQFLADYWENNHLVTIIQNKKKFLTVNYQCYSYQVHENSIKKSEEVNYECHHEEADTRIIFHAHKAEPGSRILIKASDTDVLIILLGNMHKISESEIWLATSATKKTNNQPVDCINCTDLALKLGLKLCQSLPAFHAFTGCDYTAAFHNKGKVKPFKLLSKNEKYQTVFASLTDEADIFINEKMNTVQEFTANMYGVKNCTKVNEVRYRIFLKKYSAKEDSEQF</sequence>
<dbReference type="AlphaFoldDB" id="A0A9P0CAB8"/>
<feature type="compositionally biased region" description="Acidic residues" evidence="1">
    <location>
        <begin position="196"/>
        <end position="205"/>
    </location>
</feature>
<feature type="region of interest" description="Disordered" evidence="1">
    <location>
        <begin position="196"/>
        <end position="228"/>
    </location>
</feature>
<evidence type="ECO:0000313" key="2">
    <source>
        <dbReference type="EMBL" id="CAH0760530.1"/>
    </source>
</evidence>
<keyword evidence="3" id="KW-1185">Reference proteome</keyword>
<dbReference type="Proteomes" id="UP001153714">
    <property type="component" value="Chromosome 5"/>
</dbReference>
<reference evidence="2" key="2">
    <citation type="submission" date="2022-10" db="EMBL/GenBank/DDBJ databases">
        <authorList>
            <consortium name="ENA_rothamsted_submissions"/>
            <consortium name="culmorum"/>
            <person name="King R."/>
        </authorList>
    </citation>
    <scope>NUCLEOTIDE SEQUENCE</scope>
</reference>
<reference evidence="2" key="1">
    <citation type="submission" date="2021-12" db="EMBL/GenBank/DDBJ databases">
        <authorList>
            <person name="King R."/>
        </authorList>
    </citation>
    <scope>NUCLEOTIDE SEQUENCE</scope>
</reference>
<feature type="compositionally biased region" description="Polar residues" evidence="1">
    <location>
        <begin position="206"/>
        <end position="217"/>
    </location>
</feature>
<dbReference type="PANTHER" id="PTHR46704">
    <property type="entry name" value="CXC DOMAIN-CONTAINING PROTEIN-RELATED"/>
    <property type="match status" value="1"/>
</dbReference>
<dbReference type="PANTHER" id="PTHR46704:SF9">
    <property type="entry name" value="BHLH DOMAIN-CONTAINING PROTEIN"/>
    <property type="match status" value="1"/>
</dbReference>
<protein>
    <submittedName>
        <fullName evidence="2">Uncharacterized protein</fullName>
    </submittedName>
</protein>
<dbReference type="OrthoDB" id="8060926at2759"/>
<gene>
    <name evidence="2" type="ORF">DIATSA_LOCUS10708</name>
</gene>
<evidence type="ECO:0000313" key="3">
    <source>
        <dbReference type="Proteomes" id="UP001153714"/>
    </source>
</evidence>
<proteinExistence type="predicted"/>
<name>A0A9P0CAB8_9NEOP</name>
<evidence type="ECO:0000256" key="1">
    <source>
        <dbReference type="SAM" id="MobiDB-lite"/>
    </source>
</evidence>
<accession>A0A9P0CAB8</accession>